<reference evidence="3 4" key="1">
    <citation type="submission" date="2019-03" db="EMBL/GenBank/DDBJ databases">
        <title>Genomic Encyclopedia of Type Strains, Phase IV (KMG-IV): sequencing the most valuable type-strain genomes for metagenomic binning, comparative biology and taxonomic classification.</title>
        <authorList>
            <person name="Goeker M."/>
        </authorList>
    </citation>
    <scope>NUCLEOTIDE SEQUENCE [LARGE SCALE GENOMIC DNA]</scope>
    <source>
        <strain evidence="3 4">DSM 24629</strain>
    </source>
</reference>
<organism evidence="3 4">
    <name type="scientific">Natranaerovirga pectinivora</name>
    <dbReference type="NCBI Taxonomy" id="682400"/>
    <lineage>
        <taxon>Bacteria</taxon>
        <taxon>Bacillati</taxon>
        <taxon>Bacillota</taxon>
        <taxon>Clostridia</taxon>
        <taxon>Lachnospirales</taxon>
        <taxon>Natranaerovirgaceae</taxon>
        <taxon>Natranaerovirga</taxon>
    </lineage>
</organism>
<dbReference type="PROSITE" id="PS51257">
    <property type="entry name" value="PROKAR_LIPOPROTEIN"/>
    <property type="match status" value="1"/>
</dbReference>
<feature type="signal peptide" evidence="2">
    <location>
        <begin position="1"/>
        <end position="20"/>
    </location>
</feature>
<comment type="caution">
    <text evidence="3">The sequence shown here is derived from an EMBL/GenBank/DDBJ whole genome shotgun (WGS) entry which is preliminary data.</text>
</comment>
<evidence type="ECO:0000313" key="4">
    <source>
        <dbReference type="Proteomes" id="UP000294902"/>
    </source>
</evidence>
<feature type="chain" id="PRO_5039477745" description="WG repeat protein" evidence="2">
    <location>
        <begin position="21"/>
        <end position="436"/>
    </location>
</feature>
<keyword evidence="4" id="KW-1185">Reference proteome</keyword>
<dbReference type="RefSeq" id="WP_132252133.1">
    <property type="nucleotide sequence ID" value="NZ_SMAL01000005.1"/>
</dbReference>
<protein>
    <recommendedName>
        <fullName evidence="5">WG repeat protein</fullName>
    </recommendedName>
</protein>
<feature type="compositionally biased region" description="Acidic residues" evidence="1">
    <location>
        <begin position="162"/>
        <end position="173"/>
    </location>
</feature>
<dbReference type="EMBL" id="SMAL01000005">
    <property type="protein sequence ID" value="TCT14560.1"/>
    <property type="molecule type" value="Genomic_DNA"/>
</dbReference>
<evidence type="ECO:0000313" key="3">
    <source>
        <dbReference type="EMBL" id="TCT14560.1"/>
    </source>
</evidence>
<evidence type="ECO:0008006" key="5">
    <source>
        <dbReference type="Google" id="ProtNLM"/>
    </source>
</evidence>
<sequence>MKKLLIVLFLLVLMAFSACSQINQQDAKSAILNTINSQEVKEIKSLVDEESGYTLGKLIDSSLSSPTYELYDPAKDGKKYVTISGVLNFKGVDVVATLQYKSIGEGEYEFYTLVYNDIPANNLETVEFFRFLRENVKDEKEVITESKVLKIDDVHSGNSDASNEDEYEEDLPEGDVPKSNILTISLQTELRRYEFGNIEQFTYDFNGDGVDDIVEVYFEQYTFWITFIDGATNIGYVEEFFPLNLYDENGYALFDAVEIAVLDLDFNYDLEVIIGAVNNGYAMGGLAIADFIDGSIIINDIEGQYEFVITNDGNIIVPFGSQGLADVYSYYYGDIYDAEGNLYKGISINDYLYNDTNTQLLNINDVVRMRGYFCYFYGTVTDVSNGQAKVYWQLITDVLGEEIYDEYQINVASMAAGITMYTNTWVDISEVEKIKN</sequence>
<evidence type="ECO:0000256" key="1">
    <source>
        <dbReference type="SAM" id="MobiDB-lite"/>
    </source>
</evidence>
<feature type="region of interest" description="Disordered" evidence="1">
    <location>
        <begin position="154"/>
        <end position="173"/>
    </location>
</feature>
<evidence type="ECO:0000256" key="2">
    <source>
        <dbReference type="SAM" id="SignalP"/>
    </source>
</evidence>
<keyword evidence="2" id="KW-0732">Signal</keyword>
<dbReference type="AlphaFoldDB" id="A0A4R3MQ78"/>
<proteinExistence type="predicted"/>
<accession>A0A4R3MQ78</accession>
<name>A0A4R3MQ78_9FIRM</name>
<gene>
    <name evidence="3" type="ORF">EDC18_10541</name>
</gene>
<dbReference type="Proteomes" id="UP000294902">
    <property type="component" value="Unassembled WGS sequence"/>
</dbReference>